<dbReference type="RefSeq" id="WP_013627227.1">
    <property type="nucleotide sequence ID" value="NC_015174.1"/>
</dbReference>
<comment type="function">
    <text evidence="5">Bidirectionally degrades single-stranded DNA into large acid-insoluble oligonucleotides, which are then degraded further into small acid-soluble oligonucleotides.</text>
</comment>
<dbReference type="AlphaFoldDB" id="F0SI98"/>
<keyword evidence="1 5" id="KW-0963">Cytoplasm</keyword>
<dbReference type="OrthoDB" id="9802795at2"/>
<sequence length="414" mass="45878">MSAWDAPAQMTVSELTRQIKDLLEANFDQVVCQGEISNLVKARSGHVYFTLKDERAQISAVMWKTRASRLKFDLQDGLEVVVTGPVEVYPPRGSYQLIVEQAMPQGLGPLELAFRQLQEKLAAEGLFAPERKRPLPRYPNRLALVTSPTGAAVRDMLQVLTRRWPLTDVVVVPVPVQGPTAAPKIAEGLKQAARIPGVDVILTGRGGGSLEDLWPFNEEIVARAIAASPIPVVSAVGHEIDVSIADLVADRRALTPSEAAEIIVPDRADIQRWLTDQKFRLENLLRQQSEQARRVLDLLAQRRIFQKPQELLTEPRRRCDDLEARMSQRMQRQLETSGQKLQSLTAQLEALSPLRVLARGYTMTQDAETGAVISRIDQVRPGQQMRTRLADGEVISTIDAATETPSAPSDGKQD</sequence>
<feature type="region of interest" description="Disordered" evidence="7">
    <location>
        <begin position="390"/>
        <end position="414"/>
    </location>
</feature>
<dbReference type="PANTHER" id="PTHR30008:SF0">
    <property type="entry name" value="EXODEOXYRIBONUCLEASE 7 LARGE SUBUNIT"/>
    <property type="match status" value="1"/>
</dbReference>
<evidence type="ECO:0000256" key="5">
    <source>
        <dbReference type="HAMAP-Rule" id="MF_00378"/>
    </source>
</evidence>
<organism evidence="10 11">
    <name type="scientific">Rubinisphaera brasiliensis (strain ATCC 49424 / DSM 5305 / JCM 21570 / IAM 15109 / NBRC 103401 / IFAM 1448)</name>
    <name type="common">Planctomyces brasiliensis</name>
    <dbReference type="NCBI Taxonomy" id="756272"/>
    <lineage>
        <taxon>Bacteria</taxon>
        <taxon>Pseudomonadati</taxon>
        <taxon>Planctomycetota</taxon>
        <taxon>Planctomycetia</taxon>
        <taxon>Planctomycetales</taxon>
        <taxon>Planctomycetaceae</taxon>
        <taxon>Rubinisphaera</taxon>
    </lineage>
</organism>
<dbReference type="GO" id="GO:0006308">
    <property type="term" value="P:DNA catabolic process"/>
    <property type="evidence" value="ECO:0007669"/>
    <property type="project" value="UniProtKB-UniRule"/>
</dbReference>
<evidence type="ECO:0000256" key="1">
    <source>
        <dbReference type="ARBA" id="ARBA00022490"/>
    </source>
</evidence>
<dbReference type="InterPro" id="IPR020579">
    <property type="entry name" value="Exonuc_VII_lsu_C"/>
</dbReference>
<dbReference type="Pfam" id="PF02601">
    <property type="entry name" value="Exonuc_VII_L"/>
    <property type="match status" value="1"/>
</dbReference>
<keyword evidence="2 5" id="KW-0540">Nuclease</keyword>
<feature type="domain" description="Exonuclease VII large subunit C-terminal" evidence="8">
    <location>
        <begin position="126"/>
        <end position="348"/>
    </location>
</feature>
<evidence type="ECO:0000256" key="6">
    <source>
        <dbReference type="RuleBase" id="RU004355"/>
    </source>
</evidence>
<keyword evidence="4 5" id="KW-0269">Exonuclease</keyword>
<dbReference type="InterPro" id="IPR003753">
    <property type="entry name" value="Exonuc_VII_L"/>
</dbReference>
<keyword evidence="3 5" id="KW-0378">Hydrolase</keyword>
<dbReference type="PANTHER" id="PTHR30008">
    <property type="entry name" value="EXODEOXYRIBONUCLEASE 7 LARGE SUBUNIT"/>
    <property type="match status" value="1"/>
</dbReference>
<comment type="similarity">
    <text evidence="5 6">Belongs to the XseA family.</text>
</comment>
<gene>
    <name evidence="5" type="primary">xseA</name>
    <name evidence="10" type="ordered locus">Plabr_0864</name>
</gene>
<evidence type="ECO:0000313" key="10">
    <source>
        <dbReference type="EMBL" id="ADY58487.1"/>
    </source>
</evidence>
<dbReference type="CDD" id="cd04489">
    <property type="entry name" value="ExoVII_LU_OBF"/>
    <property type="match status" value="1"/>
</dbReference>
<dbReference type="NCBIfam" id="TIGR00237">
    <property type="entry name" value="xseA"/>
    <property type="match status" value="1"/>
</dbReference>
<evidence type="ECO:0000259" key="9">
    <source>
        <dbReference type="Pfam" id="PF13742"/>
    </source>
</evidence>
<comment type="catalytic activity">
    <reaction evidence="5 6">
        <text>Exonucleolytic cleavage in either 5'- to 3'- or 3'- to 5'-direction to yield nucleoside 5'-phosphates.</text>
        <dbReference type="EC" id="3.1.11.6"/>
    </reaction>
</comment>
<evidence type="ECO:0000313" key="11">
    <source>
        <dbReference type="Proteomes" id="UP000006860"/>
    </source>
</evidence>
<accession>F0SI98</accession>
<evidence type="ECO:0000256" key="7">
    <source>
        <dbReference type="SAM" id="MobiDB-lite"/>
    </source>
</evidence>
<name>F0SI98_RUBBR</name>
<evidence type="ECO:0000256" key="3">
    <source>
        <dbReference type="ARBA" id="ARBA00022801"/>
    </source>
</evidence>
<evidence type="ECO:0000256" key="2">
    <source>
        <dbReference type="ARBA" id="ARBA00022722"/>
    </source>
</evidence>
<evidence type="ECO:0000259" key="8">
    <source>
        <dbReference type="Pfam" id="PF02601"/>
    </source>
</evidence>
<dbReference type="EMBL" id="CP002546">
    <property type="protein sequence ID" value="ADY58487.1"/>
    <property type="molecule type" value="Genomic_DNA"/>
</dbReference>
<proteinExistence type="inferred from homology"/>
<comment type="subunit">
    <text evidence="5">Heterooligomer composed of large and small subunits.</text>
</comment>
<dbReference type="Proteomes" id="UP000006860">
    <property type="component" value="Chromosome"/>
</dbReference>
<dbReference type="HAMAP" id="MF_00378">
    <property type="entry name" value="Exonuc_7_L"/>
    <property type="match status" value="1"/>
</dbReference>
<dbReference type="Pfam" id="PF13742">
    <property type="entry name" value="tRNA_anti_2"/>
    <property type="match status" value="1"/>
</dbReference>
<dbReference type="GO" id="GO:0008855">
    <property type="term" value="F:exodeoxyribonuclease VII activity"/>
    <property type="evidence" value="ECO:0007669"/>
    <property type="project" value="UniProtKB-UniRule"/>
</dbReference>
<dbReference type="GO" id="GO:0009318">
    <property type="term" value="C:exodeoxyribonuclease VII complex"/>
    <property type="evidence" value="ECO:0007669"/>
    <property type="project" value="UniProtKB-UniRule"/>
</dbReference>
<evidence type="ECO:0000256" key="4">
    <source>
        <dbReference type="ARBA" id="ARBA00022839"/>
    </source>
</evidence>
<dbReference type="GO" id="GO:0005737">
    <property type="term" value="C:cytoplasm"/>
    <property type="evidence" value="ECO:0007669"/>
    <property type="project" value="UniProtKB-SubCell"/>
</dbReference>
<dbReference type="STRING" id="756272.Plabr_0864"/>
<dbReference type="GO" id="GO:0003676">
    <property type="term" value="F:nucleic acid binding"/>
    <property type="evidence" value="ECO:0007669"/>
    <property type="project" value="InterPro"/>
</dbReference>
<protein>
    <recommendedName>
        <fullName evidence="5">Exodeoxyribonuclease 7 large subunit</fullName>
        <ecNumber evidence="5">3.1.11.6</ecNumber>
    </recommendedName>
    <alternativeName>
        <fullName evidence="5">Exodeoxyribonuclease VII large subunit</fullName>
        <shortName evidence="5">Exonuclease VII large subunit</shortName>
    </alternativeName>
</protein>
<dbReference type="HOGENOM" id="CLU_023625_3_1_0"/>
<comment type="subcellular location">
    <subcellularLocation>
        <location evidence="5 6">Cytoplasm</location>
    </subcellularLocation>
</comment>
<keyword evidence="11" id="KW-1185">Reference proteome</keyword>
<dbReference type="eggNOG" id="COG1570">
    <property type="taxonomic scope" value="Bacteria"/>
</dbReference>
<dbReference type="EC" id="3.1.11.6" evidence="5"/>
<reference evidence="11" key="1">
    <citation type="submission" date="2011-02" db="EMBL/GenBank/DDBJ databases">
        <title>The complete genome of Planctomyces brasiliensis DSM 5305.</title>
        <authorList>
            <person name="Lucas S."/>
            <person name="Copeland A."/>
            <person name="Lapidus A."/>
            <person name="Bruce D."/>
            <person name="Goodwin L."/>
            <person name="Pitluck S."/>
            <person name="Kyrpides N."/>
            <person name="Mavromatis K."/>
            <person name="Pagani I."/>
            <person name="Ivanova N."/>
            <person name="Ovchinnikova G."/>
            <person name="Lu M."/>
            <person name="Detter J.C."/>
            <person name="Han C."/>
            <person name="Land M."/>
            <person name="Hauser L."/>
            <person name="Markowitz V."/>
            <person name="Cheng J.-F."/>
            <person name="Hugenholtz P."/>
            <person name="Woyke T."/>
            <person name="Wu D."/>
            <person name="Tindall B."/>
            <person name="Pomrenke H.G."/>
            <person name="Brambilla E."/>
            <person name="Klenk H.-P."/>
            <person name="Eisen J.A."/>
        </authorList>
    </citation>
    <scope>NUCLEOTIDE SEQUENCE [LARGE SCALE GENOMIC DNA]</scope>
    <source>
        <strain evidence="11">ATCC 49424 / DSM 5305 / JCM 21570 / NBRC 103401 / IFAM 1448</strain>
    </source>
</reference>
<dbReference type="KEGG" id="pbs:Plabr_0864"/>
<dbReference type="InterPro" id="IPR025824">
    <property type="entry name" value="OB-fold_nuc-bd_dom"/>
</dbReference>
<feature type="domain" description="OB-fold nucleic acid binding" evidence="9">
    <location>
        <begin position="10"/>
        <end position="101"/>
    </location>
</feature>